<dbReference type="GO" id="GO:0030154">
    <property type="term" value="P:cell differentiation"/>
    <property type="evidence" value="ECO:0007669"/>
    <property type="project" value="TreeGrafter"/>
</dbReference>
<dbReference type="PANTHER" id="PTHR10270:SF161">
    <property type="entry name" value="SEX-DETERMINING REGION Y PROTEIN"/>
    <property type="match status" value="1"/>
</dbReference>
<keyword evidence="3" id="KW-0804">Transcription</keyword>
<evidence type="ECO:0000313" key="7">
    <source>
        <dbReference type="EMBL" id="RDL31515.1"/>
    </source>
</evidence>
<dbReference type="InterPro" id="IPR009071">
    <property type="entry name" value="HMG_box_dom"/>
</dbReference>
<dbReference type="PROSITE" id="PS50118">
    <property type="entry name" value="HMG_BOX_2"/>
    <property type="match status" value="1"/>
</dbReference>
<feature type="compositionally biased region" description="Basic residues" evidence="5">
    <location>
        <begin position="225"/>
        <end position="238"/>
    </location>
</feature>
<dbReference type="GO" id="GO:0001228">
    <property type="term" value="F:DNA-binding transcription activator activity, RNA polymerase II-specific"/>
    <property type="evidence" value="ECO:0007669"/>
    <property type="project" value="TreeGrafter"/>
</dbReference>
<dbReference type="STRING" id="2656787.A0A370TBU6"/>
<evidence type="ECO:0000256" key="5">
    <source>
        <dbReference type="SAM" id="MobiDB-lite"/>
    </source>
</evidence>
<name>A0A370TBU6_9HELO</name>
<evidence type="ECO:0000259" key="6">
    <source>
        <dbReference type="PROSITE" id="PS50118"/>
    </source>
</evidence>
<comment type="caution">
    <text evidence="7">The sequence shown here is derived from an EMBL/GenBank/DDBJ whole genome shotgun (WGS) entry which is preliminary data.</text>
</comment>
<dbReference type="SMART" id="SM00398">
    <property type="entry name" value="HMG"/>
    <property type="match status" value="1"/>
</dbReference>
<evidence type="ECO:0000256" key="2">
    <source>
        <dbReference type="ARBA" id="ARBA00023125"/>
    </source>
</evidence>
<keyword evidence="2 4" id="KW-0238">DNA-binding</keyword>
<feature type="domain" description="HMG box" evidence="6">
    <location>
        <begin position="155"/>
        <end position="223"/>
    </location>
</feature>
<dbReference type="AlphaFoldDB" id="A0A370TBU6"/>
<dbReference type="InterPro" id="IPR036910">
    <property type="entry name" value="HMG_box_dom_sf"/>
</dbReference>
<evidence type="ECO:0000256" key="1">
    <source>
        <dbReference type="ARBA" id="ARBA00023015"/>
    </source>
</evidence>
<evidence type="ECO:0000256" key="4">
    <source>
        <dbReference type="PROSITE-ProRule" id="PRU00267"/>
    </source>
</evidence>
<dbReference type="Proteomes" id="UP000254866">
    <property type="component" value="Unassembled WGS sequence"/>
</dbReference>
<dbReference type="InterPro" id="IPR050140">
    <property type="entry name" value="SRY-related_HMG-box_TF-like"/>
</dbReference>
<dbReference type="RefSeq" id="XP_031865646.1">
    <property type="nucleotide sequence ID" value="XM_032018347.1"/>
</dbReference>
<evidence type="ECO:0000256" key="3">
    <source>
        <dbReference type="ARBA" id="ARBA00023163"/>
    </source>
</evidence>
<gene>
    <name evidence="7" type="ORF">BP5553_09724</name>
</gene>
<keyword evidence="1" id="KW-0805">Transcription regulation</keyword>
<dbReference type="GO" id="GO:0000978">
    <property type="term" value="F:RNA polymerase II cis-regulatory region sequence-specific DNA binding"/>
    <property type="evidence" value="ECO:0007669"/>
    <property type="project" value="TreeGrafter"/>
</dbReference>
<evidence type="ECO:0000313" key="8">
    <source>
        <dbReference type="Proteomes" id="UP000254866"/>
    </source>
</evidence>
<protein>
    <recommendedName>
        <fullName evidence="6">HMG box domain-containing protein</fullName>
    </recommendedName>
</protein>
<reference evidence="7 8" key="1">
    <citation type="journal article" date="2018" name="IMA Fungus">
        <title>IMA Genome-F 9: Draft genome sequence of Annulohypoxylon stygium, Aspergillus mulundensis, Berkeleyomyces basicola (syn. Thielaviopsis basicola), Ceratocystis smalleyi, two Cercospora beticola strains, Coleophoma cylindrospora, Fusarium fracticaudum, Phialophora cf. hyalina, and Morchella septimelata.</title>
        <authorList>
            <person name="Wingfield B.D."/>
            <person name="Bills G.F."/>
            <person name="Dong Y."/>
            <person name="Huang W."/>
            <person name="Nel W.J."/>
            <person name="Swalarsk-Parry B.S."/>
            <person name="Vaghefi N."/>
            <person name="Wilken P.M."/>
            <person name="An Z."/>
            <person name="de Beer Z.W."/>
            <person name="De Vos L."/>
            <person name="Chen L."/>
            <person name="Duong T.A."/>
            <person name="Gao Y."/>
            <person name="Hammerbacher A."/>
            <person name="Kikkert J.R."/>
            <person name="Li Y."/>
            <person name="Li H."/>
            <person name="Li K."/>
            <person name="Li Q."/>
            <person name="Liu X."/>
            <person name="Ma X."/>
            <person name="Naidoo K."/>
            <person name="Pethybridge S.J."/>
            <person name="Sun J."/>
            <person name="Steenkamp E.T."/>
            <person name="van der Nest M.A."/>
            <person name="van Wyk S."/>
            <person name="Wingfield M.J."/>
            <person name="Xiong C."/>
            <person name="Yue Q."/>
            <person name="Zhang X."/>
        </authorList>
    </citation>
    <scope>NUCLEOTIDE SEQUENCE [LARGE SCALE GENOMIC DNA]</scope>
    <source>
        <strain evidence="7 8">BP 5553</strain>
    </source>
</reference>
<dbReference type="CDD" id="cd01389">
    <property type="entry name" value="HMG-box_ROX1-like"/>
    <property type="match status" value="1"/>
</dbReference>
<dbReference type="EMBL" id="NPIC01000012">
    <property type="protein sequence ID" value="RDL31515.1"/>
    <property type="molecule type" value="Genomic_DNA"/>
</dbReference>
<dbReference type="PANTHER" id="PTHR10270">
    <property type="entry name" value="SOX TRANSCRIPTION FACTOR"/>
    <property type="match status" value="1"/>
</dbReference>
<proteinExistence type="predicted"/>
<dbReference type="GO" id="GO:0005634">
    <property type="term" value="C:nucleus"/>
    <property type="evidence" value="ECO:0007669"/>
    <property type="project" value="UniProtKB-UniRule"/>
</dbReference>
<dbReference type="Pfam" id="PF00505">
    <property type="entry name" value="HMG_box"/>
    <property type="match status" value="1"/>
</dbReference>
<accession>A0A370TBU6</accession>
<dbReference type="SUPFAM" id="SSF47095">
    <property type="entry name" value="HMG-box"/>
    <property type="match status" value="1"/>
</dbReference>
<sequence length="383" mass="42352">MAAQPMFGDLSVSAAESWSVMCLQLTTTNSIIAIPEFEFRLWSLDDRVRISEAYKLMAMSTGMFVKDPFVDRIWLGPVSYFHTQANRLVYIQGQLPVLYPNPRNEAPNPSNSTSFMMPSVPLAAHIAMYGSDVAEVTAAIHGPDPDPVAAAKIKIPRPPNAFIIYRKYHHSSVVAQNPGVHNNNISQIIGKMWNDEAAVVRANFKAQADIAKAEHLMKYPDYQYKPRKPSEKKRRMTKKKAEFASRKLAASKESPPVAAPTASYQAAEAISRLPQLTGRFTSPHSAILPLGQASMQEIAALPTGVHGPDWESHGSINYNVSTQTLGADEIDGGVFNLPQEDNLNTQDVVDEMNELHLGARDGGDEINIIWNPKRYIERGNVDE</sequence>
<dbReference type="FunFam" id="1.10.30.10:FF:000041">
    <property type="entry name" value="HMG box family protein"/>
    <property type="match status" value="1"/>
</dbReference>
<keyword evidence="4" id="KW-0539">Nucleus</keyword>
<organism evidence="7 8">
    <name type="scientific">Venustampulla echinocandica</name>
    <dbReference type="NCBI Taxonomy" id="2656787"/>
    <lineage>
        <taxon>Eukaryota</taxon>
        <taxon>Fungi</taxon>
        <taxon>Dikarya</taxon>
        <taxon>Ascomycota</taxon>
        <taxon>Pezizomycotina</taxon>
        <taxon>Leotiomycetes</taxon>
        <taxon>Helotiales</taxon>
        <taxon>Pleuroascaceae</taxon>
        <taxon>Venustampulla</taxon>
    </lineage>
</organism>
<dbReference type="Gene3D" id="1.10.30.10">
    <property type="entry name" value="High mobility group box domain"/>
    <property type="match status" value="1"/>
</dbReference>
<dbReference type="OrthoDB" id="6247875at2759"/>
<keyword evidence="8" id="KW-1185">Reference proteome</keyword>
<feature type="region of interest" description="Disordered" evidence="5">
    <location>
        <begin position="223"/>
        <end position="259"/>
    </location>
</feature>
<feature type="DNA-binding region" description="HMG box" evidence="4">
    <location>
        <begin position="155"/>
        <end position="223"/>
    </location>
</feature>
<dbReference type="GeneID" id="43602573"/>